<protein>
    <submittedName>
        <fullName evidence="1">Uncharacterized protein</fullName>
    </submittedName>
</protein>
<keyword evidence="2" id="KW-1185">Reference proteome</keyword>
<dbReference type="Proteomes" id="UP000198310">
    <property type="component" value="Unassembled WGS sequence"/>
</dbReference>
<dbReference type="EMBL" id="FZNS01000015">
    <property type="protein sequence ID" value="SNR98330.1"/>
    <property type="molecule type" value="Genomic_DNA"/>
</dbReference>
<evidence type="ECO:0000313" key="1">
    <source>
        <dbReference type="EMBL" id="SNR98330.1"/>
    </source>
</evidence>
<dbReference type="RefSeq" id="WP_089334162.1">
    <property type="nucleotide sequence ID" value="NZ_FZNS01000015.1"/>
</dbReference>
<dbReference type="AlphaFoldDB" id="A0A239AS09"/>
<evidence type="ECO:0000313" key="2">
    <source>
        <dbReference type="Proteomes" id="UP000198310"/>
    </source>
</evidence>
<organism evidence="1 2">
    <name type="scientific">Hymenobacter mucosus</name>
    <dbReference type="NCBI Taxonomy" id="1411120"/>
    <lineage>
        <taxon>Bacteria</taxon>
        <taxon>Pseudomonadati</taxon>
        <taxon>Bacteroidota</taxon>
        <taxon>Cytophagia</taxon>
        <taxon>Cytophagales</taxon>
        <taxon>Hymenobacteraceae</taxon>
        <taxon>Hymenobacter</taxon>
    </lineage>
</organism>
<reference evidence="2" key="1">
    <citation type="submission" date="2017-06" db="EMBL/GenBank/DDBJ databases">
        <authorList>
            <person name="Varghese N."/>
            <person name="Submissions S."/>
        </authorList>
    </citation>
    <scope>NUCLEOTIDE SEQUENCE [LARGE SCALE GENOMIC DNA]</scope>
    <source>
        <strain evidence="2">DSM 28041</strain>
    </source>
</reference>
<name>A0A239AS09_9BACT</name>
<accession>A0A239AS09</accession>
<proteinExistence type="predicted"/>
<gene>
    <name evidence="1" type="ORF">SAMN06269173_1154</name>
</gene>
<sequence>MKAKRTYRPARRIPADRLAHMRAVAAAKAQAREDAYQQRIAPVEGVLLNKQGKTSDSDAN</sequence>